<gene>
    <name evidence="1" type="ORF">BJN41_09075</name>
</gene>
<dbReference type="AlphaFoldDB" id="A0A1E8E0Y3"/>
<protein>
    <submittedName>
        <fullName evidence="1">Uncharacterized protein</fullName>
    </submittedName>
</protein>
<sequence>MDILTKISGKIDHLNTGEQCSIRAQDLWISRADFQSLSIYLSKEAEKGKFSIQTNDTFSSRLGGTELIVTKH</sequence>
<dbReference type="Proteomes" id="UP000186931">
    <property type="component" value="Unassembled WGS sequence"/>
</dbReference>
<dbReference type="EMBL" id="MKQS01000015">
    <property type="protein sequence ID" value="OFE43229.1"/>
    <property type="molecule type" value="Genomic_DNA"/>
</dbReference>
<evidence type="ECO:0000313" key="2">
    <source>
        <dbReference type="Proteomes" id="UP000186931"/>
    </source>
</evidence>
<accession>A0A1E8E0Y3</accession>
<reference evidence="1 2" key="1">
    <citation type="submission" date="2016-10" db="EMBL/GenBank/DDBJ databases">
        <title>Genome of airborne Acinetobacter sp. 5-2Ac02 in the hospital environment: Species near to Acinetobacter towneri.</title>
        <authorList>
            <person name="Barbosa B."/>
            <person name="Fernandez-Garcia L."/>
            <person name="Gato E."/>
            <person name="Leao R."/>
            <person name="Albano R."/>
            <person name="Fernandez B."/>
            <person name="Fernandez-Cuenca F."/>
            <person name="Marques E."/>
            <person name="Tomas M."/>
        </authorList>
    </citation>
    <scope>NUCLEOTIDE SEQUENCE [LARGE SCALE GENOMIC DNA]</scope>
    <source>
        <strain evidence="1 2">5-2Ac02</strain>
    </source>
</reference>
<dbReference type="STRING" id="202956.BJN41_09075"/>
<evidence type="ECO:0000313" key="1">
    <source>
        <dbReference type="EMBL" id="OFE43229.1"/>
    </source>
</evidence>
<name>A0A1E8E0Y3_9GAMM</name>
<dbReference type="RefSeq" id="WP_026438238.1">
    <property type="nucleotide sequence ID" value="NZ_CP090382.1"/>
</dbReference>
<organism evidence="1 2">
    <name type="scientific">Acinetobacter towneri</name>
    <dbReference type="NCBI Taxonomy" id="202956"/>
    <lineage>
        <taxon>Bacteria</taxon>
        <taxon>Pseudomonadati</taxon>
        <taxon>Pseudomonadota</taxon>
        <taxon>Gammaproteobacteria</taxon>
        <taxon>Moraxellales</taxon>
        <taxon>Moraxellaceae</taxon>
        <taxon>Acinetobacter</taxon>
    </lineage>
</organism>
<proteinExistence type="predicted"/>
<dbReference type="eggNOG" id="ENOG5031RUN">
    <property type="taxonomic scope" value="Bacteria"/>
</dbReference>
<comment type="caution">
    <text evidence="1">The sequence shown here is derived from an EMBL/GenBank/DDBJ whole genome shotgun (WGS) entry which is preliminary data.</text>
</comment>